<dbReference type="InterPro" id="IPR011089">
    <property type="entry name" value="GmrSD_C"/>
</dbReference>
<dbReference type="AlphaFoldDB" id="A0AB34X0J6"/>
<dbReference type="PANTHER" id="PTHR24094:SF15">
    <property type="entry name" value="AMP-DEPENDENT SYNTHETASE_LIGASE DOMAIN-CONTAINING PROTEIN-RELATED"/>
    <property type="match status" value="1"/>
</dbReference>
<dbReference type="Pfam" id="PF07510">
    <property type="entry name" value="GmrSD_C"/>
    <property type="match status" value="1"/>
</dbReference>
<dbReference type="PANTHER" id="PTHR24094">
    <property type="entry name" value="SECRETED PROTEIN"/>
    <property type="match status" value="1"/>
</dbReference>
<feature type="region of interest" description="Disordered" evidence="1">
    <location>
        <begin position="28"/>
        <end position="48"/>
    </location>
</feature>
<dbReference type="PROSITE" id="PS51257">
    <property type="entry name" value="PROKAR_LIPOPROTEIN"/>
    <property type="match status" value="1"/>
</dbReference>
<evidence type="ECO:0000256" key="1">
    <source>
        <dbReference type="SAM" id="MobiDB-lite"/>
    </source>
</evidence>
<dbReference type="Proteomes" id="UP000070572">
    <property type="component" value="Unassembled WGS sequence"/>
</dbReference>
<protein>
    <recommendedName>
        <fullName evidence="3">GmrSD restriction endonucleases C-terminal domain-containing protein</fullName>
    </recommendedName>
</protein>
<name>A0AB34X0J6_9ACTO</name>
<dbReference type="EMBL" id="LSDN01000011">
    <property type="protein sequence ID" value="KXB81285.1"/>
    <property type="molecule type" value="Genomic_DNA"/>
</dbReference>
<proteinExistence type="predicted"/>
<evidence type="ECO:0000313" key="5">
    <source>
        <dbReference type="Proteomes" id="UP000070572"/>
    </source>
</evidence>
<feature type="compositionally biased region" description="Low complexity" evidence="1">
    <location>
        <begin position="34"/>
        <end position="48"/>
    </location>
</feature>
<evidence type="ECO:0000259" key="3">
    <source>
        <dbReference type="Pfam" id="PF07510"/>
    </source>
</evidence>
<comment type="caution">
    <text evidence="4">The sequence shown here is derived from an EMBL/GenBank/DDBJ whole genome shotgun (WGS) entry which is preliminary data.</text>
</comment>
<dbReference type="RefSeq" id="WP_060920197.1">
    <property type="nucleotide sequence ID" value="NZ_KQ960682.1"/>
</dbReference>
<feature type="signal peptide" evidence="2">
    <location>
        <begin position="1"/>
        <end position="18"/>
    </location>
</feature>
<gene>
    <name evidence="4" type="ORF">HMPREF1862_00557</name>
</gene>
<evidence type="ECO:0000256" key="2">
    <source>
        <dbReference type="SAM" id="SignalP"/>
    </source>
</evidence>
<sequence length="240" mass="25339">MRDIFKFLAGVAAVLVLASGCSVTELTPTTGGTSAPSSSQSSEKQVSSNDSIALQHLEALTVKGKAPMTGYDRSQFGPAWKDVDRNGCDTRNDILRRDLKGVSFKPGTRGCVVASGTLDDPYTGRQIAFVRGPQSSKVQIDHVVALGNVWVSGGQKLSADQKAAIANDPLNLLAVDGPANMQKSDKDASGWLPKNKGFRCSYVARQIAVKGKYGLSVTPSEKQAMVRVLDSCPGQGVPAK</sequence>
<reference evidence="4 5" key="1">
    <citation type="submission" date="2016-01" db="EMBL/GenBank/DDBJ databases">
        <authorList>
            <person name="Mitreva M."/>
            <person name="Pepin K.H."/>
            <person name="Mihindukulasuriya K.A."/>
            <person name="Fulton R."/>
            <person name="Fronick C."/>
            <person name="O'Laughlin M."/>
            <person name="Miner T."/>
            <person name="Herter B."/>
            <person name="Rosa B.A."/>
            <person name="Cordes M."/>
            <person name="Tomlinson C."/>
            <person name="Wollam A."/>
            <person name="Palsikar V.B."/>
            <person name="Mardis E.R."/>
            <person name="Wilson R.K."/>
        </authorList>
    </citation>
    <scope>NUCLEOTIDE SEQUENCE [LARGE SCALE GENOMIC DNA]</scope>
    <source>
        <strain evidence="4 5">DNF00696</strain>
    </source>
</reference>
<feature type="chain" id="PRO_5044324206" description="GmrSD restriction endonucleases C-terminal domain-containing protein" evidence="2">
    <location>
        <begin position="19"/>
        <end position="240"/>
    </location>
</feature>
<organism evidence="4 5">
    <name type="scientific">Varibaculum cambriense</name>
    <dbReference type="NCBI Taxonomy" id="184870"/>
    <lineage>
        <taxon>Bacteria</taxon>
        <taxon>Bacillati</taxon>
        <taxon>Actinomycetota</taxon>
        <taxon>Actinomycetes</taxon>
        <taxon>Actinomycetales</taxon>
        <taxon>Actinomycetaceae</taxon>
        <taxon>Varibaculum</taxon>
    </lineage>
</organism>
<accession>A0AB34X0J6</accession>
<feature type="domain" description="GmrSD restriction endonucleases C-terminal" evidence="3">
    <location>
        <begin position="89"/>
        <end position="228"/>
    </location>
</feature>
<evidence type="ECO:0000313" key="4">
    <source>
        <dbReference type="EMBL" id="KXB81285.1"/>
    </source>
</evidence>
<keyword evidence="2" id="KW-0732">Signal</keyword>